<name>A0A127Q571_9BURK</name>
<dbReference type="SUPFAM" id="SSF53901">
    <property type="entry name" value="Thiolase-like"/>
    <property type="match status" value="1"/>
</dbReference>
<evidence type="ECO:0000313" key="5">
    <source>
        <dbReference type="Proteomes" id="UP000074561"/>
    </source>
</evidence>
<dbReference type="KEGG" id="cpra:CPter91_2603"/>
<dbReference type="Pfam" id="PF08541">
    <property type="entry name" value="ACP_syn_III_C"/>
    <property type="match status" value="1"/>
</dbReference>
<dbReference type="PANTHER" id="PTHR34069:SF2">
    <property type="entry name" value="BETA-KETOACYL-[ACYL-CARRIER-PROTEIN] SYNTHASE III"/>
    <property type="match status" value="1"/>
</dbReference>
<dbReference type="GO" id="GO:0044550">
    <property type="term" value="P:secondary metabolite biosynthetic process"/>
    <property type="evidence" value="ECO:0007669"/>
    <property type="project" value="TreeGrafter"/>
</dbReference>
<evidence type="ECO:0000259" key="3">
    <source>
        <dbReference type="Pfam" id="PF08541"/>
    </source>
</evidence>
<dbReference type="EMBL" id="CP013234">
    <property type="protein sequence ID" value="AMP04955.1"/>
    <property type="molecule type" value="Genomic_DNA"/>
</dbReference>
<dbReference type="AlphaFoldDB" id="A0A127Q571"/>
<organism evidence="4 5">
    <name type="scientific">Collimonas pratensis</name>
    <dbReference type="NCBI Taxonomy" id="279113"/>
    <lineage>
        <taxon>Bacteria</taxon>
        <taxon>Pseudomonadati</taxon>
        <taxon>Pseudomonadota</taxon>
        <taxon>Betaproteobacteria</taxon>
        <taxon>Burkholderiales</taxon>
        <taxon>Oxalobacteraceae</taxon>
        <taxon>Collimonas</taxon>
    </lineage>
</organism>
<proteinExistence type="predicted"/>
<evidence type="ECO:0000256" key="1">
    <source>
        <dbReference type="ARBA" id="ARBA00022679"/>
    </source>
</evidence>
<evidence type="ECO:0000313" key="4">
    <source>
        <dbReference type="EMBL" id="AMP04955.1"/>
    </source>
</evidence>
<reference evidence="4 5" key="1">
    <citation type="submission" date="2015-11" db="EMBL/GenBank/DDBJ databases">
        <title>Exploring the genomic traits of fungus-feeding bacterial genus Collimonas.</title>
        <authorList>
            <person name="Song C."/>
            <person name="Schmidt R."/>
            <person name="de Jager V."/>
            <person name="Krzyzanowska D."/>
            <person name="Jongedijk E."/>
            <person name="Cankar K."/>
            <person name="Beekwilder J."/>
            <person name="van Veen A."/>
            <person name="de Boer W."/>
            <person name="van Veen J.A."/>
            <person name="Garbeva P."/>
        </authorList>
    </citation>
    <scope>NUCLEOTIDE SEQUENCE [LARGE SCALE GENOMIC DNA]</scope>
    <source>
        <strain evidence="4 5">Ter91</strain>
    </source>
</reference>
<dbReference type="PANTHER" id="PTHR34069">
    <property type="entry name" value="3-OXOACYL-[ACYL-CARRIER-PROTEIN] SYNTHASE 3"/>
    <property type="match status" value="1"/>
</dbReference>
<dbReference type="GO" id="GO:0016746">
    <property type="term" value="F:acyltransferase activity"/>
    <property type="evidence" value="ECO:0007669"/>
    <property type="project" value="UniProtKB-KW"/>
</dbReference>
<protein>
    <submittedName>
        <fullName evidence="4">3-Oxoacyl-[acyl-carrier-(ACP)] synthase III C terminal family protein</fullName>
    </submittedName>
</protein>
<dbReference type="RefSeq" id="WP_061940489.1">
    <property type="nucleotide sequence ID" value="NZ_CP013234.1"/>
</dbReference>
<dbReference type="STRING" id="279113.CPter91_2603"/>
<accession>A0A127Q571</accession>
<sequence>MLRIRAIASYVPDTTEFHAVQAQERNIGYGHLLYKAAAFALPRGKGKIDEEEEQRLLPPAAISLPVAPPLQSHADLALEAVAVLRQQLTPQTLAEITHIVVTNAALNQRINESVAGRIQHALGLPDALPFAIGQSGSAGVFNALSIIEALVSTGAKVLLVASDKWLYPFFRSWGELVVYGDGAAAILLDAAPEQLDQPTSGNDQDWGSIRASAMHYGEAIDNPWGLAPLALAEMLHPLAVSAAQSALERSGLGAADIDWVLPAGFNDNFTLGVSKALRIPPERHFERGAHGHQSSADPLLSLLRLRAALPPGKKATALLWDAALCGMAGAMVVEITAAQ</sequence>
<dbReference type="InterPro" id="IPR013747">
    <property type="entry name" value="ACP_syn_III_C"/>
</dbReference>
<dbReference type="Gene3D" id="3.40.47.10">
    <property type="match status" value="2"/>
</dbReference>
<evidence type="ECO:0000256" key="2">
    <source>
        <dbReference type="ARBA" id="ARBA00023315"/>
    </source>
</evidence>
<gene>
    <name evidence="4" type="ORF">CPter91_2603</name>
</gene>
<keyword evidence="2" id="KW-0012">Acyltransferase</keyword>
<dbReference type="Proteomes" id="UP000074561">
    <property type="component" value="Chromosome"/>
</dbReference>
<keyword evidence="1" id="KW-0808">Transferase</keyword>
<feature type="domain" description="Beta-ketoacyl-[acyl-carrier-protein] synthase III C-terminal" evidence="3">
    <location>
        <begin position="247"/>
        <end position="334"/>
    </location>
</feature>
<dbReference type="PATRIC" id="fig|279113.9.peg.2569"/>
<dbReference type="InterPro" id="IPR016039">
    <property type="entry name" value="Thiolase-like"/>
</dbReference>